<reference evidence="3 4" key="1">
    <citation type="submission" date="2024-01" db="EMBL/GenBank/DDBJ databases">
        <title>The genomes of 5 underutilized Papilionoideae crops provide insights into root nodulation and disease resistanc.</title>
        <authorList>
            <person name="Jiang F."/>
        </authorList>
    </citation>
    <scope>NUCLEOTIDE SEQUENCE [LARGE SCALE GENOMIC DNA]</scope>
    <source>
        <strain evidence="3">LVBAO_FW01</strain>
        <tissue evidence="3">Leaves</tissue>
    </source>
</reference>
<keyword evidence="2" id="KW-0472">Membrane</keyword>
<dbReference type="Proteomes" id="UP001367508">
    <property type="component" value="Unassembled WGS sequence"/>
</dbReference>
<keyword evidence="4" id="KW-1185">Reference proteome</keyword>
<evidence type="ECO:0000313" key="3">
    <source>
        <dbReference type="EMBL" id="KAK7349501.1"/>
    </source>
</evidence>
<proteinExistence type="predicted"/>
<evidence type="ECO:0000313" key="4">
    <source>
        <dbReference type="Proteomes" id="UP001367508"/>
    </source>
</evidence>
<feature type="region of interest" description="Disordered" evidence="1">
    <location>
        <begin position="220"/>
        <end position="246"/>
    </location>
</feature>
<keyword evidence="2" id="KW-1133">Transmembrane helix</keyword>
<keyword evidence="2" id="KW-0812">Transmembrane</keyword>
<comment type="caution">
    <text evidence="3">The sequence shown here is derived from an EMBL/GenBank/DDBJ whole genome shotgun (WGS) entry which is preliminary data.</text>
</comment>
<gene>
    <name evidence="3" type="ORF">VNO77_06919</name>
</gene>
<protein>
    <submittedName>
        <fullName evidence="3">Uncharacterized protein</fullName>
    </submittedName>
</protein>
<name>A0AAN9M7W8_CANGL</name>
<evidence type="ECO:0000256" key="2">
    <source>
        <dbReference type="SAM" id="Phobius"/>
    </source>
</evidence>
<feature type="transmembrane region" description="Helical" evidence="2">
    <location>
        <begin position="7"/>
        <end position="28"/>
    </location>
</feature>
<dbReference type="AlphaFoldDB" id="A0AAN9M7W8"/>
<accession>A0AAN9M7W8</accession>
<evidence type="ECO:0000256" key="1">
    <source>
        <dbReference type="SAM" id="MobiDB-lite"/>
    </source>
</evidence>
<sequence>MANMSTSLCDVFSVVFSVGTFWLLWPLLMSKIASHKDECVWILSESETLRHANKGVIKDSDYLSVFMTEDSAIALLLLHPLFGFEVVDFEPSSIIVQTLAKQKGQDRFSHEVDEILEIVLSVHGNLWNSPYDLFPCSLHINSIQNETNREETLFLYMDNWCSKLKSLTLLPFPSSEPFILLGSKWDPIKYNGSAIFSVGQSCWPLLPQAGVGSCASNTRAFEGPRKQSKNPDYYRGVSSVRDRESE</sequence>
<dbReference type="EMBL" id="JAYMYQ010000002">
    <property type="protein sequence ID" value="KAK7349501.1"/>
    <property type="molecule type" value="Genomic_DNA"/>
</dbReference>
<organism evidence="3 4">
    <name type="scientific">Canavalia gladiata</name>
    <name type="common">Sword bean</name>
    <name type="synonym">Dolichos gladiatus</name>
    <dbReference type="NCBI Taxonomy" id="3824"/>
    <lineage>
        <taxon>Eukaryota</taxon>
        <taxon>Viridiplantae</taxon>
        <taxon>Streptophyta</taxon>
        <taxon>Embryophyta</taxon>
        <taxon>Tracheophyta</taxon>
        <taxon>Spermatophyta</taxon>
        <taxon>Magnoliopsida</taxon>
        <taxon>eudicotyledons</taxon>
        <taxon>Gunneridae</taxon>
        <taxon>Pentapetalae</taxon>
        <taxon>rosids</taxon>
        <taxon>fabids</taxon>
        <taxon>Fabales</taxon>
        <taxon>Fabaceae</taxon>
        <taxon>Papilionoideae</taxon>
        <taxon>50 kb inversion clade</taxon>
        <taxon>NPAAA clade</taxon>
        <taxon>indigoferoid/millettioid clade</taxon>
        <taxon>Phaseoleae</taxon>
        <taxon>Canavalia</taxon>
    </lineage>
</organism>